<feature type="transmembrane region" description="Helical" evidence="6">
    <location>
        <begin position="130"/>
        <end position="151"/>
    </location>
</feature>
<gene>
    <name evidence="9" type="ORF">Cflav_PD3714</name>
</gene>
<feature type="transmembrane region" description="Helical" evidence="6">
    <location>
        <begin position="171"/>
        <end position="196"/>
    </location>
</feature>
<accession>B9XGE6</accession>
<dbReference type="OrthoDB" id="200422at2"/>
<evidence type="ECO:0000313" key="9">
    <source>
        <dbReference type="EMBL" id="EEF60997.1"/>
    </source>
</evidence>
<dbReference type="InterPro" id="IPR025640">
    <property type="entry name" value="GYF_2"/>
</dbReference>
<feature type="domain" description="GYF" evidence="8">
    <location>
        <begin position="3"/>
        <end position="49"/>
    </location>
</feature>
<organism evidence="9 10">
    <name type="scientific">Pedosphaera parvula (strain Ellin514)</name>
    <dbReference type="NCBI Taxonomy" id="320771"/>
    <lineage>
        <taxon>Bacteria</taxon>
        <taxon>Pseudomonadati</taxon>
        <taxon>Verrucomicrobiota</taxon>
        <taxon>Pedosphaerae</taxon>
        <taxon>Pedosphaerales</taxon>
        <taxon>Pedosphaeraceae</taxon>
        <taxon>Pedosphaera</taxon>
    </lineage>
</organism>
<keyword evidence="2" id="KW-1003">Cell membrane</keyword>
<keyword evidence="4 6" id="KW-1133">Transmembrane helix</keyword>
<dbReference type="GO" id="GO:0005886">
    <property type="term" value="C:plasma membrane"/>
    <property type="evidence" value="ECO:0007669"/>
    <property type="project" value="UniProtKB-SubCell"/>
</dbReference>
<evidence type="ECO:0000256" key="1">
    <source>
        <dbReference type="ARBA" id="ARBA00004651"/>
    </source>
</evidence>
<dbReference type="STRING" id="320771.Cflav_PD3714"/>
<dbReference type="Pfam" id="PF14237">
    <property type="entry name" value="GYF_2"/>
    <property type="match status" value="1"/>
</dbReference>
<evidence type="ECO:0000256" key="5">
    <source>
        <dbReference type="ARBA" id="ARBA00023136"/>
    </source>
</evidence>
<evidence type="ECO:0000256" key="2">
    <source>
        <dbReference type="ARBA" id="ARBA00022475"/>
    </source>
</evidence>
<dbReference type="Proteomes" id="UP000003688">
    <property type="component" value="Unassembled WGS sequence"/>
</dbReference>
<dbReference type="InterPro" id="IPR051791">
    <property type="entry name" value="Pra-immunoreactive"/>
</dbReference>
<evidence type="ECO:0000313" key="10">
    <source>
        <dbReference type="Proteomes" id="UP000003688"/>
    </source>
</evidence>
<feature type="transmembrane region" description="Helical" evidence="6">
    <location>
        <begin position="229"/>
        <end position="248"/>
    </location>
</feature>
<dbReference type="PANTHER" id="PTHR36115">
    <property type="entry name" value="PROLINE-RICH ANTIGEN HOMOLOG-RELATED"/>
    <property type="match status" value="1"/>
</dbReference>
<comment type="subcellular location">
    <subcellularLocation>
        <location evidence="1">Cell membrane</location>
        <topology evidence="1">Multi-pass membrane protein</topology>
    </subcellularLocation>
</comment>
<keyword evidence="10" id="KW-1185">Reference proteome</keyword>
<dbReference type="Pfam" id="PF06271">
    <property type="entry name" value="RDD"/>
    <property type="match status" value="1"/>
</dbReference>
<evidence type="ECO:0000256" key="3">
    <source>
        <dbReference type="ARBA" id="ARBA00022692"/>
    </source>
</evidence>
<dbReference type="AlphaFoldDB" id="B9XGE6"/>
<dbReference type="RefSeq" id="WP_007414892.1">
    <property type="nucleotide sequence ID" value="NZ_ABOX02000012.1"/>
</dbReference>
<dbReference type="PANTHER" id="PTHR36115:SF9">
    <property type="entry name" value="LMO1584 PROTEIN"/>
    <property type="match status" value="1"/>
</dbReference>
<keyword evidence="5 6" id="KW-0472">Membrane</keyword>
<evidence type="ECO:0000259" key="7">
    <source>
        <dbReference type="Pfam" id="PF06271"/>
    </source>
</evidence>
<evidence type="ECO:0000256" key="4">
    <source>
        <dbReference type="ARBA" id="ARBA00022989"/>
    </source>
</evidence>
<dbReference type="InterPro" id="IPR010432">
    <property type="entry name" value="RDD"/>
</dbReference>
<name>B9XGE6_PEDPL</name>
<dbReference type="EMBL" id="ABOX02000012">
    <property type="protein sequence ID" value="EEF60997.1"/>
    <property type="molecule type" value="Genomic_DNA"/>
</dbReference>
<reference evidence="9 10" key="1">
    <citation type="journal article" date="2011" name="J. Bacteriol.">
        <title>Genome sequence of 'Pedosphaera parvula' Ellin514, an aerobic Verrucomicrobial isolate from pasture soil.</title>
        <authorList>
            <person name="Kant R."/>
            <person name="van Passel M.W."/>
            <person name="Sangwan P."/>
            <person name="Palva A."/>
            <person name="Lucas S."/>
            <person name="Copeland A."/>
            <person name="Lapidus A."/>
            <person name="Glavina Del Rio T."/>
            <person name="Dalin E."/>
            <person name="Tice H."/>
            <person name="Bruce D."/>
            <person name="Goodwin L."/>
            <person name="Pitluck S."/>
            <person name="Chertkov O."/>
            <person name="Larimer F.W."/>
            <person name="Land M.L."/>
            <person name="Hauser L."/>
            <person name="Brettin T.S."/>
            <person name="Detter J.C."/>
            <person name="Han S."/>
            <person name="de Vos W.M."/>
            <person name="Janssen P.H."/>
            <person name="Smidt H."/>
        </authorList>
    </citation>
    <scope>NUCLEOTIDE SEQUENCE [LARGE SCALE GENOMIC DNA]</scope>
    <source>
        <strain evidence="9 10">Ellin514</strain>
    </source>
</reference>
<comment type="caution">
    <text evidence="9">The sequence shown here is derived from an EMBL/GenBank/DDBJ whole genome shotgun (WGS) entry which is preliminary data.</text>
</comment>
<sequence length="267" mass="28273">MNWYYVDAGQQAGPVDDAGLNSLVTSGKITPDTLVWNESMSNWQPYSSIHPPGLRMESPPSAPPIVAAPPIAGNEVVCVECGGIFPADHTISYGNARVCAKCKPIFVQKLSEGVALNTGYGAISMHYAGFWIRAAAYIIDIIILSVVNVILNLVLGVGTAATTGAGHSANAASIVLTFVVLAAELAIGIGYEVFMIGKYGSTLGKMACRLQVVNPDGSKVSYAKAFGRYFGKILSGLTCSIGYIIAAFDDEKRALHDRICSTRVIHK</sequence>
<protein>
    <submittedName>
        <fullName evidence="9">RDD domain containing protein</fullName>
    </submittedName>
</protein>
<keyword evidence="3 6" id="KW-0812">Transmembrane</keyword>
<proteinExistence type="predicted"/>
<feature type="domain" description="RDD" evidence="7">
    <location>
        <begin position="127"/>
        <end position="260"/>
    </location>
</feature>
<evidence type="ECO:0000259" key="8">
    <source>
        <dbReference type="Pfam" id="PF14237"/>
    </source>
</evidence>
<evidence type="ECO:0000256" key="6">
    <source>
        <dbReference type="SAM" id="Phobius"/>
    </source>
</evidence>